<dbReference type="RefSeq" id="WP_311593651.1">
    <property type="nucleotide sequence ID" value="NZ_JAVRHV010000004.1"/>
</dbReference>
<dbReference type="PROSITE" id="PS51257">
    <property type="entry name" value="PROKAR_LIPOPROTEIN"/>
    <property type="match status" value="1"/>
</dbReference>
<keyword evidence="2" id="KW-1185">Reference proteome</keyword>
<accession>A0ABU2Y5U1</accession>
<sequence length="209" mass="23341">MDRRAALKNMSLTLGYAVATPTILSVLQSCTSDAATWTPVFFTKTEGYIITQLADIILPKTDTAGALDVFVPEFMDKMFDEILGDNEKVAMKEGASTFATEFNSVFGKDASEGTKGEYETILATYFDISDDKQKEVFRVLREDKSKLSGTKLNTYLIYSFLTQTRRFTLYGYYTSEHVGENILNYDPIPGRYDACIPLEEAGNGNAWSL</sequence>
<dbReference type="Pfam" id="PF13618">
    <property type="entry name" value="Gluconate_2-dh3"/>
    <property type="match status" value="1"/>
</dbReference>
<keyword evidence="1" id="KW-0560">Oxidoreductase</keyword>
<dbReference type="InterPro" id="IPR027056">
    <property type="entry name" value="Gluconate_2DH_su3"/>
</dbReference>
<dbReference type="EC" id="1.-.-.-" evidence="1"/>
<dbReference type="GO" id="GO:0016491">
    <property type="term" value="F:oxidoreductase activity"/>
    <property type="evidence" value="ECO:0007669"/>
    <property type="project" value="UniProtKB-KW"/>
</dbReference>
<reference evidence="1 2" key="1">
    <citation type="submission" date="2023-09" db="EMBL/GenBank/DDBJ databases">
        <authorList>
            <person name="Rey-Velasco X."/>
        </authorList>
    </citation>
    <scope>NUCLEOTIDE SEQUENCE [LARGE SCALE GENOMIC DNA]</scope>
    <source>
        <strain evidence="1 2">P050</strain>
    </source>
</reference>
<protein>
    <submittedName>
        <fullName evidence="1">Gluconate 2-dehydrogenase subunit 3 family protein</fullName>
        <ecNumber evidence="1">1.-.-.-</ecNumber>
    </submittedName>
</protein>
<organism evidence="1 2">
    <name type="scientific">Urechidicola vernalis</name>
    <dbReference type="NCBI Taxonomy" id="3075600"/>
    <lineage>
        <taxon>Bacteria</taxon>
        <taxon>Pseudomonadati</taxon>
        <taxon>Bacteroidota</taxon>
        <taxon>Flavobacteriia</taxon>
        <taxon>Flavobacteriales</taxon>
        <taxon>Flavobacteriaceae</taxon>
        <taxon>Urechidicola</taxon>
    </lineage>
</organism>
<evidence type="ECO:0000313" key="1">
    <source>
        <dbReference type="EMBL" id="MDT0553578.1"/>
    </source>
</evidence>
<gene>
    <name evidence="1" type="ORF">RM519_10010</name>
</gene>
<proteinExistence type="predicted"/>
<comment type="caution">
    <text evidence="1">The sequence shown here is derived from an EMBL/GenBank/DDBJ whole genome shotgun (WGS) entry which is preliminary data.</text>
</comment>
<evidence type="ECO:0000313" key="2">
    <source>
        <dbReference type="Proteomes" id="UP001252186"/>
    </source>
</evidence>
<name>A0ABU2Y5U1_9FLAO</name>
<dbReference type="Proteomes" id="UP001252186">
    <property type="component" value="Unassembled WGS sequence"/>
</dbReference>
<dbReference type="EMBL" id="JAVRHV010000004">
    <property type="protein sequence ID" value="MDT0553578.1"/>
    <property type="molecule type" value="Genomic_DNA"/>
</dbReference>